<name>A0AAE3RBW4_9BACT</name>
<protein>
    <submittedName>
        <fullName evidence="2">Uncharacterized protein</fullName>
    </submittedName>
</protein>
<feature type="transmembrane region" description="Helical" evidence="1">
    <location>
        <begin position="431"/>
        <end position="451"/>
    </location>
</feature>
<gene>
    <name evidence="2" type="ORF">QNI22_32335</name>
</gene>
<proteinExistence type="predicted"/>
<evidence type="ECO:0000313" key="2">
    <source>
        <dbReference type="EMBL" id="MDJ1505389.1"/>
    </source>
</evidence>
<evidence type="ECO:0000313" key="3">
    <source>
        <dbReference type="Proteomes" id="UP001232063"/>
    </source>
</evidence>
<feature type="transmembrane region" description="Helical" evidence="1">
    <location>
        <begin position="380"/>
        <end position="397"/>
    </location>
</feature>
<keyword evidence="1" id="KW-0812">Transmembrane</keyword>
<organism evidence="2 3">
    <name type="scientific">Xanthocytophaga agilis</name>
    <dbReference type="NCBI Taxonomy" id="3048010"/>
    <lineage>
        <taxon>Bacteria</taxon>
        <taxon>Pseudomonadati</taxon>
        <taxon>Bacteroidota</taxon>
        <taxon>Cytophagia</taxon>
        <taxon>Cytophagales</taxon>
        <taxon>Rhodocytophagaceae</taxon>
        <taxon>Xanthocytophaga</taxon>
    </lineage>
</organism>
<feature type="transmembrane region" description="Helical" evidence="1">
    <location>
        <begin position="91"/>
        <end position="111"/>
    </location>
</feature>
<keyword evidence="3" id="KW-1185">Reference proteome</keyword>
<dbReference type="EMBL" id="JASJOU010000016">
    <property type="protein sequence ID" value="MDJ1505389.1"/>
    <property type="molecule type" value="Genomic_DNA"/>
</dbReference>
<feature type="transmembrane region" description="Helical" evidence="1">
    <location>
        <begin position="166"/>
        <end position="191"/>
    </location>
</feature>
<dbReference type="RefSeq" id="WP_314517388.1">
    <property type="nucleotide sequence ID" value="NZ_JASJOU010000016.1"/>
</dbReference>
<reference evidence="2" key="1">
    <citation type="submission" date="2023-05" db="EMBL/GenBank/DDBJ databases">
        <authorList>
            <person name="Zhang X."/>
        </authorList>
    </citation>
    <scope>NUCLEOTIDE SEQUENCE</scope>
    <source>
        <strain evidence="2">BD1B2-1</strain>
    </source>
</reference>
<feature type="transmembrane region" description="Helical" evidence="1">
    <location>
        <begin position="356"/>
        <end position="374"/>
    </location>
</feature>
<feature type="transmembrane region" description="Helical" evidence="1">
    <location>
        <begin position="203"/>
        <end position="222"/>
    </location>
</feature>
<keyword evidence="1" id="KW-0472">Membrane</keyword>
<feature type="transmembrane region" description="Helical" evidence="1">
    <location>
        <begin position="234"/>
        <end position="254"/>
    </location>
</feature>
<dbReference type="AlphaFoldDB" id="A0AAE3RBW4"/>
<accession>A0AAE3RBW4</accession>
<feature type="transmembrane region" description="Helical" evidence="1">
    <location>
        <begin position="58"/>
        <end position="79"/>
    </location>
</feature>
<sequence length="555" mass="62901">MSKIVLFILDLLKGVFQSLHIDYSQLRAILEIKLLMDKRRKPAAFANQPSKSDANTKYQYWIAIFMYAILGGLVGSLIFAMPNVYWATTIVFAYIMVMTIMTLITDFASVVMDTTDYAILSPRPVDSRTVWMARLIHVVVYVLTLTFSVALLPIVFVGIKYGLGALLLFVVLVILSALFAVFLTNLLYVLLIRFTSEARLKQIIAYVQIGFTMVFVSGYQILPRLIKVEMLQSISLEVVWWQYLVPPFWMGGIMEAFVSRRFETPYIVFTLLAVALPIGIIYLMNSAVSKSFSRKLLEMNDASGDKNETGTTEDRSKKPLSERLSAIFTRHPLEKMGFELTWKITSRDQKFKMRTYPTLGVMIPTIFVFLRGQQLGQSDWQYILILYAMSFAINAFYTNIQFSDDYKATWFYGSVPADPPGYILSGALKAVFIKFILPVYAFLIAAIFWFWGVDALANVILALFNNMLFICIFALISPKRFPFSQAPAEAQQASSIGVALLMMMVSTMIGFAHYGLARFPTGIWIAIAVVGGTVFYFLRLYSQTTWNQIRASVID</sequence>
<feature type="transmembrane region" description="Helical" evidence="1">
    <location>
        <begin position="131"/>
        <end position="159"/>
    </location>
</feature>
<dbReference type="Proteomes" id="UP001232063">
    <property type="component" value="Unassembled WGS sequence"/>
</dbReference>
<feature type="transmembrane region" description="Helical" evidence="1">
    <location>
        <begin position="496"/>
        <end position="516"/>
    </location>
</feature>
<feature type="transmembrane region" description="Helical" evidence="1">
    <location>
        <begin position="266"/>
        <end position="285"/>
    </location>
</feature>
<feature type="transmembrane region" description="Helical" evidence="1">
    <location>
        <begin position="522"/>
        <end position="541"/>
    </location>
</feature>
<feature type="transmembrane region" description="Helical" evidence="1">
    <location>
        <begin position="457"/>
        <end position="476"/>
    </location>
</feature>
<keyword evidence="1" id="KW-1133">Transmembrane helix</keyword>
<comment type="caution">
    <text evidence="2">The sequence shown here is derived from an EMBL/GenBank/DDBJ whole genome shotgun (WGS) entry which is preliminary data.</text>
</comment>
<evidence type="ECO:0000256" key="1">
    <source>
        <dbReference type="SAM" id="Phobius"/>
    </source>
</evidence>